<dbReference type="EMBL" id="FOXA01000029">
    <property type="protein sequence ID" value="SFQ05247.1"/>
    <property type="molecule type" value="Genomic_DNA"/>
</dbReference>
<protein>
    <submittedName>
        <fullName evidence="1">Uncharacterized protein</fullName>
    </submittedName>
</protein>
<sequence length="130" mass="14977">MCRPSRRAKFCTCAPEEDIGYLRWELWRSAGAETDSLAVVGSIVPPSLDHVLLVERHEEDLNHSDTFDADLHVREGNNLILEFDSERTYAFEFRDGIWRERVWGAPRLEAMADRSGVRGTIRRETGNDRT</sequence>
<organism evidence="1 2">
    <name type="scientific">Tranquillimonas alkanivorans</name>
    <dbReference type="NCBI Taxonomy" id="441119"/>
    <lineage>
        <taxon>Bacteria</taxon>
        <taxon>Pseudomonadati</taxon>
        <taxon>Pseudomonadota</taxon>
        <taxon>Alphaproteobacteria</taxon>
        <taxon>Rhodobacterales</taxon>
        <taxon>Roseobacteraceae</taxon>
        <taxon>Tranquillimonas</taxon>
    </lineage>
</organism>
<gene>
    <name evidence="1" type="ORF">SAMN04488047_12921</name>
</gene>
<proteinExistence type="predicted"/>
<keyword evidence="2" id="KW-1185">Reference proteome</keyword>
<reference evidence="1 2" key="1">
    <citation type="submission" date="2016-10" db="EMBL/GenBank/DDBJ databases">
        <authorList>
            <person name="de Groot N.N."/>
        </authorList>
    </citation>
    <scope>NUCLEOTIDE SEQUENCE [LARGE SCALE GENOMIC DNA]</scope>
    <source>
        <strain evidence="1 2">DSM 19547</strain>
    </source>
</reference>
<accession>A0A1I5VD30</accession>
<name>A0A1I5VD30_9RHOB</name>
<evidence type="ECO:0000313" key="1">
    <source>
        <dbReference type="EMBL" id="SFQ05247.1"/>
    </source>
</evidence>
<evidence type="ECO:0000313" key="2">
    <source>
        <dbReference type="Proteomes" id="UP000199356"/>
    </source>
</evidence>
<dbReference type="AlphaFoldDB" id="A0A1I5VD30"/>
<dbReference type="Proteomes" id="UP000199356">
    <property type="component" value="Unassembled WGS sequence"/>
</dbReference>